<dbReference type="Proteomes" id="UP000019450">
    <property type="component" value="Chromosome"/>
</dbReference>
<dbReference type="KEGG" id="hcr:X271_00077"/>
<evidence type="ECO:0000313" key="1">
    <source>
        <dbReference type="EMBL" id="AHK22191.1"/>
    </source>
</evidence>
<gene>
    <name evidence="1" type="ORF">X271_00077</name>
</gene>
<dbReference type="RefSeq" id="WP_025208492.1">
    <property type="nucleotide sequence ID" value="NZ_CP006932.1"/>
</dbReference>
<dbReference type="STRING" id="1427984.X271_00077"/>
<accession>W8GME0</accession>
<keyword evidence="2" id="KW-1185">Reference proteome</keyword>
<dbReference type="HOGENOM" id="CLU_701477_0_0_14"/>
<evidence type="ECO:0000313" key="2">
    <source>
        <dbReference type="Proteomes" id="UP000019450"/>
    </source>
</evidence>
<organism evidence="1 2">
    <name type="scientific">Candidatus Hepatoplasma crinochetorum Av</name>
    <dbReference type="NCBI Taxonomy" id="1427984"/>
    <lineage>
        <taxon>Bacteria</taxon>
        <taxon>Bacillati</taxon>
        <taxon>Mycoplasmatota</taxon>
        <taxon>Mollicutes</taxon>
        <taxon>Candidatus Hepatoplasmataceae</taxon>
        <taxon>Candidatus Hepatoplasma</taxon>
    </lineage>
</organism>
<reference evidence="1 2" key="1">
    <citation type="journal article" date="2014" name="Genome Biol. Evol.">
        <title>Phylogenomics of "Candidatus Hepatoplasma crinochetorum," a Lineage of Mollicutes Associated with Noninsect Arthropods.</title>
        <authorList>
            <person name="Leclercq S."/>
            <person name="Dittmer J."/>
            <person name="Bouchon D."/>
            <person name="Cordaux R."/>
        </authorList>
    </citation>
    <scope>NUCLEOTIDE SEQUENCE [LARGE SCALE GENOMIC DNA]</scope>
    <source>
        <strain evidence="1 2">Av</strain>
    </source>
</reference>
<dbReference type="SUPFAM" id="SSF88659">
    <property type="entry name" value="Sigma3 and sigma4 domains of RNA polymerase sigma factors"/>
    <property type="match status" value="1"/>
</dbReference>
<dbReference type="EMBL" id="CP006932">
    <property type="protein sequence ID" value="AHK22191.1"/>
    <property type="molecule type" value="Genomic_DNA"/>
</dbReference>
<name>W8GME0_9MOLU</name>
<proteinExistence type="predicted"/>
<dbReference type="InterPro" id="IPR013324">
    <property type="entry name" value="RNA_pol_sigma_r3/r4-like"/>
</dbReference>
<protein>
    <submittedName>
        <fullName evidence="1">Sigma70, region containing protein</fullName>
    </submittedName>
</protein>
<dbReference type="AlphaFoldDB" id="W8GME0"/>
<sequence>MKDVFYYKKNGLSFLFAKKINENWDKNKKILYLHLNYNLSFNSIAQEFGLTKERIRQILLEFVSAFSKDEKIKFFNNFYVKRKKFRYISKLFNQELRLYKEKLENELEEIIYRYEYNDNYFKVVDKKEILKTNLKYFLKLNNYFSLKLSEFNNKFIFLSWKRFEFKDFITRKDKVDIIAKAYFKPYVKYKIDEIISIYKIYFPKLTKRAIEGMLFNYNEIFSLSAGKYMISYYKDKKEYLYFTKIADLIYNQINDYFNNNNNIICDISKFEKDYNFKYPFLNEHHYYFFAKKYSEKFNQKFDSFRSPIIFKKEQKENILGKDIQLLFKKQIFSLLKEEDLYEKWIERDQFLKIINQKYGIKDYYFLQKMHLFNVNKISGNKNQKGKIMFLKDS</sequence>